<evidence type="ECO:0000256" key="2">
    <source>
        <dbReference type="ARBA" id="ARBA00007617"/>
    </source>
</evidence>
<comment type="function">
    <text evidence="6">Component of the ESCRT-I complex, a regulator of vesicular trafficking process. Required for the sorting of endocytic ubiquitinated cargos into multivesicular bodies. May be involved in cell growth and differentiation.</text>
</comment>
<evidence type="ECO:0000313" key="9">
    <source>
        <dbReference type="EMBL" id="JAS09639.1"/>
    </source>
</evidence>
<evidence type="ECO:0000256" key="7">
    <source>
        <dbReference type="SAM" id="Coils"/>
    </source>
</evidence>
<feature type="coiled-coil region" evidence="7">
    <location>
        <begin position="212"/>
        <end position="274"/>
    </location>
</feature>
<accession>A0A1B6C8J3</accession>
<proteinExistence type="inferred from homology"/>
<evidence type="ECO:0000256" key="5">
    <source>
        <dbReference type="ARBA" id="ARBA00022927"/>
    </source>
</evidence>
<dbReference type="CDD" id="cd11685">
    <property type="entry name" value="UEV_TSG101-like"/>
    <property type="match status" value="1"/>
</dbReference>
<comment type="subcellular location">
    <subcellularLocation>
        <location evidence="1">Late endosome membrane</location>
        <topology evidence="1">Peripheral membrane protein</topology>
    </subcellularLocation>
</comment>
<dbReference type="SUPFAM" id="SSF54495">
    <property type="entry name" value="UBC-like"/>
    <property type="match status" value="1"/>
</dbReference>
<sequence>MNSLASVKCKVVKMLSNFYTSNDSLAIKRKKQIDTLKVFNANVSEITEDSEYKVEFESGTNQLSLIIILKPEFPMEKPILKVVPLIKHHWIGEGGDITGAPGLLNFTEHSDLGRVVRAIVREFELRPPQIINGTSPPSINRVDTNNYTYSSTPPGTAPAFMNYRDYGTTIPSHPQPKSITFPELNTLSKSDLELLNADIDRLDEFVTSLPAIKELNRSIEERMVENEELAKENLLKEPQLVKLKEIYQEKLVTLGQLKSRHETLSAEYQRLADRYSPQSIRVSVQKLWQLVMLSDKFVRPIITHCSLYISSFLLNKLDYSVSPRNFF</sequence>
<dbReference type="InterPro" id="IPR016135">
    <property type="entry name" value="UBQ-conjugating_enzyme/RWD"/>
</dbReference>
<evidence type="ECO:0000259" key="8">
    <source>
        <dbReference type="Pfam" id="PF07200"/>
    </source>
</evidence>
<dbReference type="GO" id="GO:0006612">
    <property type="term" value="P:protein targeting to membrane"/>
    <property type="evidence" value="ECO:0007669"/>
    <property type="project" value="TreeGrafter"/>
</dbReference>
<dbReference type="Pfam" id="PF07200">
    <property type="entry name" value="Mod_r"/>
    <property type="match status" value="1"/>
</dbReference>
<reference evidence="9" key="1">
    <citation type="submission" date="2015-12" db="EMBL/GenBank/DDBJ databases">
        <title>De novo transcriptome assembly of four potential Pierce s Disease insect vectors from Arizona vineyards.</title>
        <authorList>
            <person name="Tassone E.E."/>
        </authorList>
    </citation>
    <scope>NUCLEOTIDE SEQUENCE</scope>
</reference>
<comment type="similarity">
    <text evidence="2">Belongs to the VPS37 family.</text>
</comment>
<dbReference type="GO" id="GO:0043162">
    <property type="term" value="P:ubiquitin-dependent protein catabolic process via the multivesicular body sorting pathway"/>
    <property type="evidence" value="ECO:0007669"/>
    <property type="project" value="TreeGrafter"/>
</dbReference>
<keyword evidence="5" id="KW-0653">Protein transport</keyword>
<evidence type="ECO:0000256" key="4">
    <source>
        <dbReference type="ARBA" id="ARBA00022753"/>
    </source>
</evidence>
<dbReference type="GO" id="GO:0000813">
    <property type="term" value="C:ESCRT I complex"/>
    <property type="evidence" value="ECO:0007669"/>
    <property type="project" value="TreeGrafter"/>
</dbReference>
<keyword evidence="3" id="KW-0813">Transport</keyword>
<dbReference type="GO" id="GO:0031902">
    <property type="term" value="C:late endosome membrane"/>
    <property type="evidence" value="ECO:0007669"/>
    <property type="project" value="UniProtKB-SubCell"/>
</dbReference>
<dbReference type="PANTHER" id="PTHR13678">
    <property type="entry name" value="VACUOLAR PROTEIN SORTING-ASSOCIATED PROTEIN 37"/>
    <property type="match status" value="1"/>
</dbReference>
<evidence type="ECO:0000256" key="6">
    <source>
        <dbReference type="ARBA" id="ARBA00025010"/>
    </source>
</evidence>
<organism evidence="9">
    <name type="scientific">Clastoptera arizonana</name>
    <name type="common">Arizona spittle bug</name>
    <dbReference type="NCBI Taxonomy" id="38151"/>
    <lineage>
        <taxon>Eukaryota</taxon>
        <taxon>Metazoa</taxon>
        <taxon>Ecdysozoa</taxon>
        <taxon>Arthropoda</taxon>
        <taxon>Hexapoda</taxon>
        <taxon>Insecta</taxon>
        <taxon>Pterygota</taxon>
        <taxon>Neoptera</taxon>
        <taxon>Paraneoptera</taxon>
        <taxon>Hemiptera</taxon>
        <taxon>Auchenorrhyncha</taxon>
        <taxon>Cercopoidea</taxon>
        <taxon>Clastopteridae</taxon>
        <taxon>Clastoptera</taxon>
    </lineage>
</organism>
<protein>
    <recommendedName>
        <fullName evidence="8">VPS37 C-terminal domain-containing protein</fullName>
    </recommendedName>
</protein>
<feature type="domain" description="VPS37 C-terminal" evidence="8">
    <location>
        <begin position="186"/>
        <end position="285"/>
    </location>
</feature>
<keyword evidence="4" id="KW-0967">Endosome</keyword>
<dbReference type="GO" id="GO:0006623">
    <property type="term" value="P:protein targeting to vacuole"/>
    <property type="evidence" value="ECO:0007669"/>
    <property type="project" value="TreeGrafter"/>
</dbReference>
<name>A0A1B6C8J3_9HEMI</name>
<dbReference type="PANTHER" id="PTHR13678:SF25">
    <property type="entry name" value="EG:115C2.5 PROTEIN"/>
    <property type="match status" value="1"/>
</dbReference>
<gene>
    <name evidence="9" type="ORF">g.12889</name>
</gene>
<dbReference type="EMBL" id="GEDC01027659">
    <property type="protein sequence ID" value="JAS09639.1"/>
    <property type="molecule type" value="Transcribed_RNA"/>
</dbReference>
<evidence type="ECO:0000256" key="1">
    <source>
        <dbReference type="ARBA" id="ARBA00004633"/>
    </source>
</evidence>
<evidence type="ECO:0000256" key="3">
    <source>
        <dbReference type="ARBA" id="ARBA00022448"/>
    </source>
</evidence>
<dbReference type="InterPro" id="IPR009851">
    <property type="entry name" value="Mod_r"/>
</dbReference>
<dbReference type="AlphaFoldDB" id="A0A1B6C8J3"/>
<keyword evidence="7" id="KW-0175">Coiled coil</keyword>